<dbReference type="EMBL" id="AZBU02000003">
    <property type="protein sequence ID" value="TKR89261.1"/>
    <property type="molecule type" value="Genomic_DNA"/>
</dbReference>
<comment type="caution">
    <text evidence="2">The sequence shown here is derived from an EMBL/GenBank/DDBJ whole genome shotgun (WGS) entry which is preliminary data.</text>
</comment>
<accession>A0A4U5P0N9</accession>
<reference evidence="2 3" key="1">
    <citation type="journal article" date="2015" name="Genome Biol.">
        <title>Comparative genomics of Steinernema reveals deeply conserved gene regulatory networks.</title>
        <authorList>
            <person name="Dillman A.R."/>
            <person name="Macchietto M."/>
            <person name="Porter C.F."/>
            <person name="Rogers A."/>
            <person name="Williams B."/>
            <person name="Antoshechkin I."/>
            <person name="Lee M.M."/>
            <person name="Goodwin Z."/>
            <person name="Lu X."/>
            <person name="Lewis E.E."/>
            <person name="Goodrich-Blair H."/>
            <person name="Stock S.P."/>
            <person name="Adams B.J."/>
            <person name="Sternberg P.W."/>
            <person name="Mortazavi A."/>
        </authorList>
    </citation>
    <scope>NUCLEOTIDE SEQUENCE [LARGE SCALE GENOMIC DNA]</scope>
    <source>
        <strain evidence="2 3">ALL</strain>
    </source>
</reference>
<name>A0A4U5P0N9_STECR</name>
<gene>
    <name evidence="2" type="ORF">L596_013395</name>
</gene>
<evidence type="ECO:0000313" key="2">
    <source>
        <dbReference type="EMBL" id="TKR89261.1"/>
    </source>
</evidence>
<feature type="region of interest" description="Disordered" evidence="1">
    <location>
        <begin position="63"/>
        <end position="88"/>
    </location>
</feature>
<reference evidence="2 3" key="2">
    <citation type="journal article" date="2019" name="G3 (Bethesda)">
        <title>Hybrid Assembly of the Genome of the Entomopathogenic Nematode Steinernema carpocapsae Identifies the X-Chromosome.</title>
        <authorList>
            <person name="Serra L."/>
            <person name="Macchietto M."/>
            <person name="Macias-Munoz A."/>
            <person name="McGill C.J."/>
            <person name="Rodriguez I.M."/>
            <person name="Rodriguez B."/>
            <person name="Murad R."/>
            <person name="Mortazavi A."/>
        </authorList>
    </citation>
    <scope>NUCLEOTIDE SEQUENCE [LARGE SCALE GENOMIC DNA]</scope>
    <source>
        <strain evidence="2 3">ALL</strain>
    </source>
</reference>
<organism evidence="2 3">
    <name type="scientific">Steinernema carpocapsae</name>
    <name type="common">Entomopathogenic nematode</name>
    <dbReference type="NCBI Taxonomy" id="34508"/>
    <lineage>
        <taxon>Eukaryota</taxon>
        <taxon>Metazoa</taxon>
        <taxon>Ecdysozoa</taxon>
        <taxon>Nematoda</taxon>
        <taxon>Chromadorea</taxon>
        <taxon>Rhabditida</taxon>
        <taxon>Tylenchina</taxon>
        <taxon>Panagrolaimomorpha</taxon>
        <taxon>Strongyloidoidea</taxon>
        <taxon>Steinernematidae</taxon>
        <taxon>Steinernema</taxon>
    </lineage>
</organism>
<protein>
    <submittedName>
        <fullName evidence="2">Uncharacterized protein</fullName>
    </submittedName>
</protein>
<evidence type="ECO:0000313" key="3">
    <source>
        <dbReference type="Proteomes" id="UP000298663"/>
    </source>
</evidence>
<evidence type="ECO:0000256" key="1">
    <source>
        <dbReference type="SAM" id="MobiDB-lite"/>
    </source>
</evidence>
<keyword evidence="3" id="KW-1185">Reference proteome</keyword>
<dbReference type="AlphaFoldDB" id="A0A4U5P0N9"/>
<sequence length="88" mass="9865">MALNAKQLLFSGKILMNAYMVTVQCNSLFSNASFIPNFLYNNGELFVCLPYVKILNSTQNKRHLPGTRDMLPSMQHASKQPANVTSKL</sequence>
<dbReference type="Proteomes" id="UP000298663">
    <property type="component" value="Unassembled WGS sequence"/>
</dbReference>
<proteinExistence type="predicted"/>
<feature type="compositionally biased region" description="Polar residues" evidence="1">
    <location>
        <begin position="75"/>
        <end position="88"/>
    </location>
</feature>